<keyword evidence="5 8" id="KW-0732">Signal</keyword>
<evidence type="ECO:0000313" key="10">
    <source>
        <dbReference type="Proteomes" id="UP000672009"/>
    </source>
</evidence>
<keyword evidence="10" id="KW-1185">Reference proteome</keyword>
<dbReference type="EMBL" id="CP072793">
    <property type="protein sequence ID" value="QTR54463.1"/>
    <property type="molecule type" value="Genomic_DNA"/>
</dbReference>
<dbReference type="Gene3D" id="2.40.160.60">
    <property type="entry name" value="Outer membrane protein transport protein (OMPP1/FadL/TodX)"/>
    <property type="match status" value="1"/>
</dbReference>
<evidence type="ECO:0000256" key="3">
    <source>
        <dbReference type="ARBA" id="ARBA00022452"/>
    </source>
</evidence>
<dbReference type="GO" id="GO:0009279">
    <property type="term" value="C:cell outer membrane"/>
    <property type="evidence" value="ECO:0007669"/>
    <property type="project" value="UniProtKB-SubCell"/>
</dbReference>
<dbReference type="InterPro" id="IPR005017">
    <property type="entry name" value="OMPP1/FadL/TodX"/>
</dbReference>
<feature type="chain" id="PRO_5037676523" evidence="8">
    <location>
        <begin position="26"/>
        <end position="429"/>
    </location>
</feature>
<dbReference type="PANTHER" id="PTHR35093:SF8">
    <property type="entry name" value="OUTER MEMBRANE PROTEIN NMB0088-RELATED"/>
    <property type="match status" value="1"/>
</dbReference>
<name>A0A975FBD8_9GAMM</name>
<protein>
    <submittedName>
        <fullName evidence="9">Outer membrane protein transport protein</fullName>
    </submittedName>
</protein>
<dbReference type="Pfam" id="PF03349">
    <property type="entry name" value="Toluene_X"/>
    <property type="match status" value="1"/>
</dbReference>
<keyword evidence="3" id="KW-1134">Transmembrane beta strand</keyword>
<evidence type="ECO:0000256" key="1">
    <source>
        <dbReference type="ARBA" id="ARBA00004571"/>
    </source>
</evidence>
<evidence type="ECO:0000256" key="6">
    <source>
        <dbReference type="ARBA" id="ARBA00023136"/>
    </source>
</evidence>
<dbReference type="RefSeq" id="WP_210219952.1">
    <property type="nucleotide sequence ID" value="NZ_CP072793.1"/>
</dbReference>
<sequence>MRFTFNKSLLVASVLLAISSQSAFATNGMAPIGLGITQKAMGGAAVATSENTMNAGTNPASLSNVDAGWDIGAEVFMPDRGATISGNNMGGGMTADGSYDGNGKDMFLIPEGGYKRQLSDKHSVGVVVYGNGGMNSSYDKAIPLFDATGVNKPGINLEQLVVAPTWSTKINENNSVGVSLNLAYQRFSANGLQNFTAPVGSLQQASSSPNDVTDRGNDASTGVGATIGWQGKLSPTVTAGVAYRSKTNMGKLDKYKGLFAEQGDLDMPAATTVGIAWQATPKTLIATDIQKIEYSKVKAMANTNTAGGLLGSDNGSGFGWKDQTVYKIGVKHQVKPNFAVLAGYNHAKNPLQSSQTLFNVLAPATVEDHVTLGGEWKLNNKASLTAAYTHAFDKGVNGSNSIHPTQQGGGEANLNMEQNAVGIAYSVKF</sequence>
<evidence type="ECO:0000256" key="7">
    <source>
        <dbReference type="ARBA" id="ARBA00023237"/>
    </source>
</evidence>
<dbReference type="PANTHER" id="PTHR35093">
    <property type="entry name" value="OUTER MEMBRANE PROTEIN NMB0088-RELATED"/>
    <property type="match status" value="1"/>
</dbReference>
<comment type="similarity">
    <text evidence="2">Belongs to the OmpP1/FadL family.</text>
</comment>
<feature type="signal peptide" evidence="8">
    <location>
        <begin position="1"/>
        <end position="25"/>
    </location>
</feature>
<accession>A0A975FBD8</accession>
<dbReference type="Proteomes" id="UP000672009">
    <property type="component" value="Chromosome"/>
</dbReference>
<evidence type="ECO:0000256" key="4">
    <source>
        <dbReference type="ARBA" id="ARBA00022692"/>
    </source>
</evidence>
<proteinExistence type="inferred from homology"/>
<dbReference type="SUPFAM" id="SSF56935">
    <property type="entry name" value="Porins"/>
    <property type="match status" value="1"/>
</dbReference>
<evidence type="ECO:0000256" key="8">
    <source>
        <dbReference type="SAM" id="SignalP"/>
    </source>
</evidence>
<reference evidence="9" key="1">
    <citation type="submission" date="2021-04" db="EMBL/GenBank/DDBJ databases">
        <title>Genomics, taxonomy and metabolism of representatives of sulfur bacteria of the genus Thiothrix: Thiothrix fructosivorans QT, Thiothrix unzii A1T and three new species, Thiothrix subterranea sp. nov., Thiothrix litoralis sp. nov. and 'Candidatus Thiothrix anitrata' sp. nov.</title>
        <authorList>
            <person name="Ravin N.V."/>
            <person name="Smolyakov D."/>
            <person name="Rudenko T.S."/>
            <person name="Mardanov A.V."/>
            <person name="Beletsky A.V."/>
            <person name="Markov N.D."/>
            <person name="Fomenkov A.I."/>
            <person name="Roberts R.J."/>
            <person name="Karnachuk O.V."/>
            <person name="Novikov A."/>
            <person name="Grabovich M.Y."/>
        </authorList>
    </citation>
    <scope>NUCLEOTIDE SEQUENCE</scope>
    <source>
        <strain evidence="9">A1</strain>
    </source>
</reference>
<dbReference type="AlphaFoldDB" id="A0A975FBD8"/>
<keyword evidence="6" id="KW-0472">Membrane</keyword>
<organism evidence="9 10">
    <name type="scientific">Thiothrix unzii</name>
    <dbReference type="NCBI Taxonomy" id="111769"/>
    <lineage>
        <taxon>Bacteria</taxon>
        <taxon>Pseudomonadati</taxon>
        <taxon>Pseudomonadota</taxon>
        <taxon>Gammaproteobacteria</taxon>
        <taxon>Thiotrichales</taxon>
        <taxon>Thiotrichaceae</taxon>
        <taxon>Thiothrix</taxon>
    </lineage>
</organism>
<dbReference type="KEGG" id="tun:J9260_05045"/>
<keyword evidence="7" id="KW-0998">Cell outer membrane</keyword>
<gene>
    <name evidence="9" type="ORF">J9260_05045</name>
</gene>
<evidence type="ECO:0000313" key="9">
    <source>
        <dbReference type="EMBL" id="QTR54463.1"/>
    </source>
</evidence>
<evidence type="ECO:0000256" key="5">
    <source>
        <dbReference type="ARBA" id="ARBA00022729"/>
    </source>
</evidence>
<keyword evidence="4" id="KW-0812">Transmembrane</keyword>
<comment type="subcellular location">
    <subcellularLocation>
        <location evidence="1">Cell outer membrane</location>
        <topology evidence="1">Multi-pass membrane protein</topology>
    </subcellularLocation>
</comment>
<evidence type="ECO:0000256" key="2">
    <source>
        <dbReference type="ARBA" id="ARBA00008163"/>
    </source>
</evidence>
<dbReference type="GO" id="GO:0015483">
    <property type="term" value="F:long-chain fatty acid transporting porin activity"/>
    <property type="evidence" value="ECO:0007669"/>
    <property type="project" value="TreeGrafter"/>
</dbReference>